<evidence type="ECO:0000313" key="3">
    <source>
        <dbReference type="Proteomes" id="UP000254337"/>
    </source>
</evidence>
<organism evidence="2 3">
    <name type="scientific">Megasphaera stantonii</name>
    <dbReference type="NCBI Taxonomy" id="2144175"/>
    <lineage>
        <taxon>Bacteria</taxon>
        <taxon>Bacillati</taxon>
        <taxon>Bacillota</taxon>
        <taxon>Negativicutes</taxon>
        <taxon>Veillonellales</taxon>
        <taxon>Veillonellaceae</taxon>
        <taxon>Megasphaera</taxon>
    </lineage>
</organism>
<accession>A0A346AYU0</accession>
<proteinExistence type="predicted"/>
<reference evidence="2 3" key="1">
    <citation type="submission" date="2018-05" db="EMBL/GenBank/DDBJ databases">
        <title>Complete genome sequence of Megasphaera sp. AJH120T, isolated from the ceca of a chicken.</title>
        <authorList>
            <person name="Maki J."/>
            <person name="Looft T."/>
        </authorList>
    </citation>
    <scope>NUCLEOTIDE SEQUENCE [LARGE SCALE GENOMIC DNA]</scope>
    <source>
        <strain evidence="2 3">AJH120</strain>
    </source>
</reference>
<feature type="domain" description="Uracil-DNA glycosylase-like" evidence="1">
    <location>
        <begin position="129"/>
        <end position="213"/>
    </location>
</feature>
<dbReference type="OrthoDB" id="4977218at2"/>
<evidence type="ECO:0000313" key="2">
    <source>
        <dbReference type="EMBL" id="AXL21033.1"/>
    </source>
</evidence>
<name>A0A346AYU0_9FIRM</name>
<dbReference type="InterPro" id="IPR036895">
    <property type="entry name" value="Uracil-DNA_glycosylase-like_sf"/>
</dbReference>
<dbReference type="KEGG" id="meg:DKB62_05325"/>
<dbReference type="RefSeq" id="WP_095629765.1">
    <property type="nucleotide sequence ID" value="NZ_CP029462.1"/>
</dbReference>
<dbReference type="Pfam" id="PF03167">
    <property type="entry name" value="UDG"/>
    <property type="match status" value="1"/>
</dbReference>
<gene>
    <name evidence="2" type="ORF">DKB62_05325</name>
</gene>
<dbReference type="CDD" id="cd10035">
    <property type="entry name" value="UDG_like"/>
    <property type="match status" value="1"/>
</dbReference>
<keyword evidence="3" id="KW-1185">Reference proteome</keyword>
<dbReference type="InterPro" id="IPR005122">
    <property type="entry name" value="Uracil-DNA_glycosylase-like"/>
</dbReference>
<dbReference type="Proteomes" id="UP000254337">
    <property type="component" value="Chromosome"/>
</dbReference>
<sequence length="234" mass="26205">MSTIETFLSSLRQYEGDGVYNPWRDYDERCDCGPDAPLIRSRQLTDYLRRRIGHAKYLFVAEAAGYQGCRFTGVAITCERMLLNAHKQVTSAMVLGYDGQRTSRPDCPFMTSNPQRRQGMNEPTDTYVWGAILDNGLSPDDVILWNIFPFHPHKDSPFSNRTPTDAELAAGLTYTQELLGLCRPDILIGAIGRKSALMLEEKGLAAAVMRHPANGGAGLFRQQFAQWISENARP</sequence>
<protein>
    <submittedName>
        <fullName evidence="2">Uracil-DNA glycosylase</fullName>
    </submittedName>
</protein>
<dbReference type="EMBL" id="CP029462">
    <property type="protein sequence ID" value="AXL21033.1"/>
    <property type="molecule type" value="Genomic_DNA"/>
</dbReference>
<dbReference type="Gene3D" id="3.40.470.10">
    <property type="entry name" value="Uracil-DNA glycosylase-like domain"/>
    <property type="match status" value="1"/>
</dbReference>
<dbReference type="AlphaFoldDB" id="A0A346AYU0"/>
<evidence type="ECO:0000259" key="1">
    <source>
        <dbReference type="Pfam" id="PF03167"/>
    </source>
</evidence>
<dbReference type="SUPFAM" id="SSF52141">
    <property type="entry name" value="Uracil-DNA glycosylase-like"/>
    <property type="match status" value="1"/>
</dbReference>